<reference evidence="1 2" key="1">
    <citation type="submission" date="2018-06" db="EMBL/GenBank/DDBJ databases">
        <title>Draft genome sequence of Burkholderia reimsis strain BE51 isolated from a French agricultural soil.</title>
        <authorList>
            <person name="Esmaeel Q."/>
        </authorList>
    </citation>
    <scope>NUCLEOTIDE SEQUENCE [LARGE SCALE GENOMIC DNA]</scope>
    <source>
        <strain evidence="1 2">BE51</strain>
    </source>
</reference>
<evidence type="ECO:0000313" key="1">
    <source>
        <dbReference type="EMBL" id="RBB32375.1"/>
    </source>
</evidence>
<dbReference type="AlphaFoldDB" id="A0A365QHP4"/>
<proteinExistence type="predicted"/>
<dbReference type="EMBL" id="QMFZ01000061">
    <property type="protein sequence ID" value="RBB32375.1"/>
    <property type="molecule type" value="Genomic_DNA"/>
</dbReference>
<dbReference type="Proteomes" id="UP000252458">
    <property type="component" value="Unassembled WGS sequence"/>
</dbReference>
<accession>A0A365QHP4</accession>
<gene>
    <name evidence="1" type="ORF">DPV79_38695</name>
</gene>
<protein>
    <submittedName>
        <fullName evidence="1">Uncharacterized protein</fullName>
    </submittedName>
</protein>
<dbReference type="RefSeq" id="WP_113047880.1">
    <property type="nucleotide sequence ID" value="NZ_QMFZ01000061.1"/>
</dbReference>
<evidence type="ECO:0000313" key="2">
    <source>
        <dbReference type="Proteomes" id="UP000252458"/>
    </source>
</evidence>
<comment type="caution">
    <text evidence="1">The sequence shown here is derived from an EMBL/GenBank/DDBJ whole genome shotgun (WGS) entry which is preliminary data.</text>
</comment>
<sequence>MEFKAFADDSTVVNIHGDSFTVTNDPSCIVLSGTLELTRDKAGLAAALVLQQTISDILDVLQRDLALPAHVPDEPHAPTGKIKNPFER</sequence>
<organism evidence="1 2">
    <name type="scientific">Burkholderia reimsis</name>
    <dbReference type="NCBI Taxonomy" id="2234132"/>
    <lineage>
        <taxon>Bacteria</taxon>
        <taxon>Pseudomonadati</taxon>
        <taxon>Pseudomonadota</taxon>
        <taxon>Betaproteobacteria</taxon>
        <taxon>Burkholderiales</taxon>
        <taxon>Burkholderiaceae</taxon>
        <taxon>Burkholderia</taxon>
    </lineage>
</organism>
<name>A0A365QHP4_9BURK</name>
<keyword evidence="2" id="KW-1185">Reference proteome</keyword>